<comment type="caution">
    <text evidence="5">The sequence shown here is derived from an EMBL/GenBank/DDBJ whole genome shotgun (WGS) entry which is preliminary data.</text>
</comment>
<dbReference type="Pfam" id="PF07287">
    <property type="entry name" value="AtuA"/>
    <property type="match status" value="1"/>
</dbReference>
<evidence type="ECO:0000313" key="5">
    <source>
        <dbReference type="EMBL" id="CAH0023861.1"/>
    </source>
</evidence>
<feature type="region of interest" description="Disordered" evidence="2">
    <location>
        <begin position="1"/>
        <end position="28"/>
    </location>
</feature>
<dbReference type="InterPro" id="IPR021833">
    <property type="entry name" value="DUF3425"/>
</dbReference>
<accession>A0A9N9YMD2</accession>
<feature type="coiled-coil region" evidence="1">
    <location>
        <begin position="56"/>
        <end position="83"/>
    </location>
</feature>
<name>A0A9N9YMD2_9HYPO</name>
<dbReference type="AlphaFoldDB" id="A0A9N9YMD2"/>
<dbReference type="Pfam" id="PF11905">
    <property type="entry name" value="DUF3425"/>
    <property type="match status" value="1"/>
</dbReference>
<keyword evidence="6" id="KW-1185">Reference proteome</keyword>
<dbReference type="SUPFAM" id="SSF57959">
    <property type="entry name" value="Leucine zipper domain"/>
    <property type="match status" value="1"/>
</dbReference>
<sequence>MDQQSESQKEVELRRKRARDRKAQQAMRDRTKWTINSLSEQVSVLTATIDERSCELHSLRLTVSQLEADNAHLRTQNAALQLSLLGRVVDGNETSTISSGLSPITDDILQDFINQTRTTGLASTPLAIEDQNSTSTWKPNLCSLLDRNHRPDDKISNVVAGIVNAYTEIEDLPRQVAVFVNLAHLLNWMVLLDRDSWELLPDWLRPVPIQVASPHAAWIDRIPWPRAREYLIIHPEITLDDFVVPYSSSFSLNWPYDPTSVLLPPVTRDDEITEITYNMPLETEGRPIRIGGASGGFTDRVAAISRLASDPEVDAIVGDWLSENVMTGYGAGKAKKKPQAGLSFEERKQSAMYASTFLQCFEPAISHLAKNNTKLAVNAGASDTELLAEVVKDMVEKAGYSMKVAWVEGDDITVPFQQMVADGHTFHSLTDGKTLDEWGHKPLCAQAYLGSFGIAEALRRGADIVICGRVSDAAPTIGLAAWWHNWGPAQLDELAGALIAGHIIECSAFATGGYYSRFKDLMKSRSHINLGFPIAEVFHTGECRITKEKNTNGVVNIETVISQLVYEISGPLYFNSDVVANIHDIRVEQVSSDLVHVSGVKGLPPPPTTRCGVTAHGGYQAEWHFYLVGLDIEEKCQWMEEQARHAIGDEIMSQFTMLKFHVHGTSPPDPQNQEIATVDFRIFAQGPTSDLFDGTKPDGFARKLYETVLQSCPGVSRPNDLRQSSAKSYWEYFVTSIPQSACNHRVHLLFGDESVTDIPLPPETHVYGPQSSYDPSQSRDLSSFGPTERAPLGWVALARSGDKASDANVGFFVRHEADDEEWEWLRSILTIDKIKELLGPHEYSGGRIDRFEMKNIRAVHFLLKDHLDRGYNSGSKLDTLAKNLAEYLRAKFVPIPKKFLENGHM</sequence>
<dbReference type="InterPro" id="IPR010839">
    <property type="entry name" value="AtuA_N"/>
</dbReference>
<proteinExistence type="predicted"/>
<gene>
    <name evidence="5" type="ORF">CRHIZ90672A_00000271</name>
</gene>
<evidence type="ECO:0000256" key="2">
    <source>
        <dbReference type="SAM" id="MobiDB-lite"/>
    </source>
</evidence>
<evidence type="ECO:0000259" key="4">
    <source>
        <dbReference type="Pfam" id="PF23544"/>
    </source>
</evidence>
<organism evidence="5 6">
    <name type="scientific">Clonostachys rhizophaga</name>
    <dbReference type="NCBI Taxonomy" id="160324"/>
    <lineage>
        <taxon>Eukaryota</taxon>
        <taxon>Fungi</taxon>
        <taxon>Dikarya</taxon>
        <taxon>Ascomycota</taxon>
        <taxon>Pezizomycotina</taxon>
        <taxon>Sordariomycetes</taxon>
        <taxon>Hypocreomycetidae</taxon>
        <taxon>Hypocreales</taxon>
        <taxon>Bionectriaceae</taxon>
        <taxon>Clonostachys</taxon>
    </lineage>
</organism>
<keyword evidence="1" id="KW-0175">Coiled coil</keyword>
<reference evidence="5" key="1">
    <citation type="submission" date="2021-10" db="EMBL/GenBank/DDBJ databases">
        <authorList>
            <person name="Piombo E."/>
        </authorList>
    </citation>
    <scope>NUCLEOTIDE SEQUENCE</scope>
</reference>
<dbReference type="Pfam" id="PF23544">
    <property type="entry name" value="AtuA_ferredoxin"/>
    <property type="match status" value="1"/>
</dbReference>
<dbReference type="EMBL" id="CABFNQ020000694">
    <property type="protein sequence ID" value="CAH0023861.1"/>
    <property type="molecule type" value="Genomic_DNA"/>
</dbReference>
<feature type="domain" description="AtuA-like ferredoxin-fold" evidence="4">
    <location>
        <begin position="791"/>
        <end position="889"/>
    </location>
</feature>
<dbReference type="OrthoDB" id="10265871at2759"/>
<dbReference type="InterPro" id="IPR056362">
    <property type="entry name" value="AtuA-like_ferredoxin_dom"/>
</dbReference>
<evidence type="ECO:0000259" key="3">
    <source>
        <dbReference type="Pfam" id="PF07287"/>
    </source>
</evidence>
<dbReference type="Gene3D" id="1.20.5.170">
    <property type="match status" value="1"/>
</dbReference>
<dbReference type="InterPro" id="IPR046347">
    <property type="entry name" value="bZIP_sf"/>
</dbReference>
<dbReference type="PANTHER" id="PTHR47585:SF2">
    <property type="entry name" value="DUF1446 DOMAIN PROTEIN (AFU_ORTHOLOGUE AFUA_6G11420)"/>
    <property type="match status" value="1"/>
</dbReference>
<dbReference type="GO" id="GO:0003700">
    <property type="term" value="F:DNA-binding transcription factor activity"/>
    <property type="evidence" value="ECO:0007669"/>
    <property type="project" value="InterPro"/>
</dbReference>
<feature type="domain" description="Acyclic terpene utilisation N-terminal" evidence="3">
    <location>
        <begin position="288"/>
        <end position="748"/>
    </location>
</feature>
<protein>
    <submittedName>
        <fullName evidence="5">Uncharacterized protein</fullName>
    </submittedName>
</protein>
<evidence type="ECO:0000313" key="6">
    <source>
        <dbReference type="Proteomes" id="UP000696573"/>
    </source>
</evidence>
<dbReference type="PANTHER" id="PTHR47585">
    <property type="match status" value="1"/>
</dbReference>
<evidence type="ECO:0000256" key="1">
    <source>
        <dbReference type="SAM" id="Coils"/>
    </source>
</evidence>
<dbReference type="Proteomes" id="UP000696573">
    <property type="component" value="Unassembled WGS sequence"/>
</dbReference>